<dbReference type="AlphaFoldDB" id="A0AAE0EVP8"/>
<gene>
    <name evidence="5" type="ORF">CYMTET_48490</name>
</gene>
<dbReference type="Pfam" id="PF13450">
    <property type="entry name" value="NAD_binding_8"/>
    <property type="match status" value="1"/>
</dbReference>
<proteinExistence type="inferred from homology"/>
<reference evidence="5 6" key="1">
    <citation type="journal article" date="2015" name="Genome Biol. Evol.">
        <title>Comparative Genomics of a Bacterivorous Green Alga Reveals Evolutionary Causalities and Consequences of Phago-Mixotrophic Mode of Nutrition.</title>
        <authorList>
            <person name="Burns J.A."/>
            <person name="Paasch A."/>
            <person name="Narechania A."/>
            <person name="Kim E."/>
        </authorList>
    </citation>
    <scope>NUCLEOTIDE SEQUENCE [LARGE SCALE GENOMIC DNA]</scope>
    <source>
        <strain evidence="5 6">PLY_AMNH</strain>
    </source>
</reference>
<dbReference type="SUPFAM" id="SSF54373">
    <property type="entry name" value="FAD-linked reductases, C-terminal domain"/>
    <property type="match status" value="1"/>
</dbReference>
<organism evidence="5 6">
    <name type="scientific">Cymbomonas tetramitiformis</name>
    <dbReference type="NCBI Taxonomy" id="36881"/>
    <lineage>
        <taxon>Eukaryota</taxon>
        <taxon>Viridiplantae</taxon>
        <taxon>Chlorophyta</taxon>
        <taxon>Pyramimonadophyceae</taxon>
        <taxon>Pyramimonadales</taxon>
        <taxon>Pyramimonadaceae</taxon>
        <taxon>Cymbomonas</taxon>
    </lineage>
</organism>
<feature type="domain" description="Amine oxidase" evidence="4">
    <location>
        <begin position="114"/>
        <end position="374"/>
    </location>
</feature>
<dbReference type="Pfam" id="PF01593">
    <property type="entry name" value="Amino_oxidase"/>
    <property type="match status" value="1"/>
</dbReference>
<dbReference type="SUPFAM" id="SSF51905">
    <property type="entry name" value="FAD/NAD(P)-binding domain"/>
    <property type="match status" value="1"/>
</dbReference>
<dbReference type="GO" id="GO:0097621">
    <property type="term" value="F:monoamine oxidase activity"/>
    <property type="evidence" value="ECO:0007669"/>
    <property type="project" value="UniProtKB-EC"/>
</dbReference>
<sequence>MDTLTVDTESKTKSVDVAVVGAGISGLACAAALVKAQYSVVIMDARPRSGGRLLSDQGVDLGASWSWPPYDTHVAALASRLGVLAVPQRLDGVAFHGRNQVGNMGDRMAPCGPGAVRFQGGYAALPSALVQSLPPQALQLETQVVALQAGDAGSINVEFNRLGNSFRGMESHDILRARRVVVAVPPGVHAESIAYTPPLPQDQQRMMASTATWCGDWCKVVAKFASPFWRQQGASGVAATEGPVSIWWEGGGGTETGDEVNALIGLGVGDDTAAFENRMASRNGNEELRSFVTATLGAVFGRDLVAEQLLSVRHKCWIADPLTYAKGGQHRNYGHPLLKRPTPWGVHFAGTETEQDNGHVEGAIKAGERAAAEVAFALQQQ</sequence>
<evidence type="ECO:0000256" key="2">
    <source>
        <dbReference type="ARBA" id="ARBA00012804"/>
    </source>
</evidence>
<evidence type="ECO:0000256" key="3">
    <source>
        <dbReference type="ARBA" id="ARBA00048448"/>
    </source>
</evidence>
<accession>A0AAE0EVP8</accession>
<dbReference type="EC" id="1.4.3.4" evidence="2"/>
<dbReference type="Proteomes" id="UP001190700">
    <property type="component" value="Unassembled WGS sequence"/>
</dbReference>
<keyword evidence="6" id="KW-1185">Reference proteome</keyword>
<protein>
    <recommendedName>
        <fullName evidence="2">monoamine oxidase</fullName>
        <ecNumber evidence="2">1.4.3.4</ecNumber>
    </recommendedName>
</protein>
<evidence type="ECO:0000313" key="6">
    <source>
        <dbReference type="Proteomes" id="UP001190700"/>
    </source>
</evidence>
<name>A0AAE0EVP8_9CHLO</name>
<evidence type="ECO:0000259" key="4">
    <source>
        <dbReference type="Pfam" id="PF01593"/>
    </source>
</evidence>
<comment type="caution">
    <text evidence="5">The sequence shown here is derived from an EMBL/GenBank/DDBJ whole genome shotgun (WGS) entry which is preliminary data.</text>
</comment>
<evidence type="ECO:0000256" key="1">
    <source>
        <dbReference type="ARBA" id="ARBA00005995"/>
    </source>
</evidence>
<dbReference type="InterPro" id="IPR050703">
    <property type="entry name" value="Flavin_MAO"/>
</dbReference>
<dbReference type="Gene3D" id="3.50.50.60">
    <property type="entry name" value="FAD/NAD(P)-binding domain"/>
    <property type="match status" value="2"/>
</dbReference>
<dbReference type="InterPro" id="IPR002937">
    <property type="entry name" value="Amino_oxidase"/>
</dbReference>
<dbReference type="EMBL" id="LGRX02033315">
    <property type="protein sequence ID" value="KAK3241777.1"/>
    <property type="molecule type" value="Genomic_DNA"/>
</dbReference>
<dbReference type="PANTHER" id="PTHR43563">
    <property type="entry name" value="AMINE OXIDASE"/>
    <property type="match status" value="1"/>
</dbReference>
<dbReference type="PANTHER" id="PTHR43563:SF14">
    <property type="entry name" value="AMINE OXIDASE"/>
    <property type="match status" value="1"/>
</dbReference>
<dbReference type="PRINTS" id="PR00419">
    <property type="entry name" value="ADXRDTASE"/>
</dbReference>
<comment type="catalytic activity">
    <reaction evidence="3">
        <text>a secondary aliphatic amine + O2 + H2O = a primary amine + an aldehyde + H2O2</text>
        <dbReference type="Rhea" id="RHEA:26414"/>
        <dbReference type="ChEBI" id="CHEBI:15377"/>
        <dbReference type="ChEBI" id="CHEBI:15379"/>
        <dbReference type="ChEBI" id="CHEBI:16240"/>
        <dbReference type="ChEBI" id="CHEBI:17478"/>
        <dbReference type="ChEBI" id="CHEBI:58855"/>
        <dbReference type="ChEBI" id="CHEBI:65296"/>
        <dbReference type="EC" id="1.4.3.4"/>
    </reaction>
</comment>
<comment type="similarity">
    <text evidence="1">Belongs to the flavin monoamine oxidase family.</text>
</comment>
<dbReference type="InterPro" id="IPR036188">
    <property type="entry name" value="FAD/NAD-bd_sf"/>
</dbReference>
<evidence type="ECO:0000313" key="5">
    <source>
        <dbReference type="EMBL" id="KAK3241777.1"/>
    </source>
</evidence>